<evidence type="ECO:0000313" key="1">
    <source>
        <dbReference type="EMBL" id="MDW6004447.1"/>
    </source>
</evidence>
<protein>
    <submittedName>
        <fullName evidence="3">Uncharacterized protein</fullName>
    </submittedName>
</protein>
<evidence type="ECO:0000313" key="4">
    <source>
        <dbReference type="Proteomes" id="UP000196125"/>
    </source>
</evidence>
<reference evidence="1 5" key="2">
    <citation type="submission" date="2023-11" db="EMBL/GenBank/DDBJ databases">
        <title>Plant-associative lifestyle of Vibrio porteresiae and its evolutionary dynamics.</title>
        <authorList>
            <person name="Rameshkumar N."/>
            <person name="Kirti K."/>
        </authorList>
    </citation>
    <scope>NUCLEOTIDE SEQUENCE [LARGE SCALE GENOMIC DNA]</scope>
    <source>
        <strain evidence="1 5">MSSRF38</strain>
    </source>
</reference>
<evidence type="ECO:0000313" key="2">
    <source>
        <dbReference type="EMBL" id="MDW6004461.1"/>
    </source>
</evidence>
<dbReference type="EMBL" id="FXXI01000003">
    <property type="protein sequence ID" value="SMS00749.1"/>
    <property type="molecule type" value="Genomic_DNA"/>
</dbReference>
<gene>
    <name evidence="1" type="ORF">SBX37_16440</name>
    <name evidence="2" type="ORF">SBX37_16510</name>
    <name evidence="3" type="ORF">VIM7927_02018</name>
</gene>
<accession>A0A1Y6ISV2</accession>
<name>A0A1Y6ISV2_9VIBR</name>
<evidence type="ECO:0000313" key="5">
    <source>
        <dbReference type="Proteomes" id="UP001283366"/>
    </source>
</evidence>
<dbReference type="Proteomes" id="UP001283366">
    <property type="component" value="Unassembled WGS sequence"/>
</dbReference>
<evidence type="ECO:0000313" key="3">
    <source>
        <dbReference type="EMBL" id="SMS00749.1"/>
    </source>
</evidence>
<keyword evidence="5" id="KW-1185">Reference proteome</keyword>
<organism evidence="3 4">
    <name type="scientific">Vibrio mangrovi</name>
    <dbReference type="NCBI Taxonomy" id="474394"/>
    <lineage>
        <taxon>Bacteria</taxon>
        <taxon>Pseudomonadati</taxon>
        <taxon>Pseudomonadota</taxon>
        <taxon>Gammaproteobacteria</taxon>
        <taxon>Vibrionales</taxon>
        <taxon>Vibrionaceae</taxon>
        <taxon>Vibrio</taxon>
    </lineage>
</organism>
<dbReference type="EMBL" id="JAWRCO010000002">
    <property type="protein sequence ID" value="MDW6004447.1"/>
    <property type="molecule type" value="Genomic_DNA"/>
</dbReference>
<sequence length="105" mass="12394">MKVTIEKNEDGESYFLIPDEIQKELQWEESDVIQWIDNDDGSWTLRKLSPLEALKEKSLSDQEVKIEYEKIRHNINRLVNAGFDEKQATAIVFVMKEMKEAYQSK</sequence>
<dbReference type="Proteomes" id="UP000196125">
    <property type="component" value="Unassembled WGS sequence"/>
</dbReference>
<proteinExistence type="predicted"/>
<dbReference type="EMBL" id="JAWRCO010000002">
    <property type="protein sequence ID" value="MDW6004461.1"/>
    <property type="molecule type" value="Genomic_DNA"/>
</dbReference>
<dbReference type="RefSeq" id="WP_234993571.1">
    <property type="nucleotide sequence ID" value="NZ_AP024884.1"/>
</dbReference>
<reference evidence="3 4" key="1">
    <citation type="submission" date="2017-05" db="EMBL/GenBank/DDBJ databases">
        <authorList>
            <person name="Song R."/>
            <person name="Chenine A.L."/>
            <person name="Ruprecht R.M."/>
        </authorList>
    </citation>
    <scope>NUCLEOTIDE SEQUENCE [LARGE SCALE GENOMIC DNA]</scope>
    <source>
        <strain evidence="3 4">CECT 7927</strain>
    </source>
</reference>
<dbReference type="AlphaFoldDB" id="A0A1Y6ISV2"/>